<feature type="compositionally biased region" description="Acidic residues" evidence="1">
    <location>
        <begin position="752"/>
        <end position="761"/>
    </location>
</feature>
<feature type="compositionally biased region" description="Polar residues" evidence="1">
    <location>
        <begin position="572"/>
        <end position="591"/>
    </location>
</feature>
<dbReference type="AlphaFoldDB" id="A0A5J5EC94"/>
<comment type="caution">
    <text evidence="2">The sequence shown here is derived from an EMBL/GenBank/DDBJ whole genome shotgun (WGS) entry which is preliminary data.</text>
</comment>
<dbReference type="Proteomes" id="UP000326924">
    <property type="component" value="Unassembled WGS sequence"/>
</dbReference>
<dbReference type="GO" id="GO:0005737">
    <property type="term" value="C:cytoplasm"/>
    <property type="evidence" value="ECO:0007669"/>
    <property type="project" value="TreeGrafter"/>
</dbReference>
<feature type="region of interest" description="Disordered" evidence="1">
    <location>
        <begin position="684"/>
        <end position="723"/>
    </location>
</feature>
<evidence type="ECO:0000313" key="3">
    <source>
        <dbReference type="Proteomes" id="UP000326924"/>
    </source>
</evidence>
<feature type="compositionally biased region" description="Polar residues" evidence="1">
    <location>
        <begin position="712"/>
        <end position="723"/>
    </location>
</feature>
<feature type="compositionally biased region" description="Polar residues" evidence="1">
    <location>
        <begin position="486"/>
        <end position="495"/>
    </location>
</feature>
<feature type="compositionally biased region" description="Low complexity" evidence="1">
    <location>
        <begin position="515"/>
        <end position="524"/>
    </location>
</feature>
<feature type="compositionally biased region" description="Low complexity" evidence="1">
    <location>
        <begin position="469"/>
        <end position="485"/>
    </location>
</feature>
<feature type="region of interest" description="Disordered" evidence="1">
    <location>
        <begin position="467"/>
        <end position="540"/>
    </location>
</feature>
<dbReference type="GO" id="GO:1990023">
    <property type="term" value="C:mitotic spindle midzone"/>
    <property type="evidence" value="ECO:0007669"/>
    <property type="project" value="TreeGrafter"/>
</dbReference>
<reference evidence="2 3" key="1">
    <citation type="submission" date="2019-09" db="EMBL/GenBank/DDBJ databases">
        <title>Draft genome of the ectomycorrhizal ascomycete Sphaerosporella brunnea.</title>
        <authorList>
            <consortium name="DOE Joint Genome Institute"/>
            <person name="Benucci G.M."/>
            <person name="Marozzi G."/>
            <person name="Antonielli L."/>
            <person name="Sanchez S."/>
            <person name="Marco P."/>
            <person name="Wang X."/>
            <person name="Falini L.B."/>
            <person name="Barry K."/>
            <person name="Haridas S."/>
            <person name="Lipzen A."/>
            <person name="Labutti K."/>
            <person name="Grigoriev I.V."/>
            <person name="Murat C."/>
            <person name="Martin F."/>
            <person name="Albertini E."/>
            <person name="Donnini D."/>
            <person name="Bonito G."/>
        </authorList>
    </citation>
    <scope>NUCLEOTIDE SEQUENCE [LARGE SCALE GENOMIC DNA]</scope>
    <source>
        <strain evidence="2 3">Sb_GMNB300</strain>
    </source>
</reference>
<protein>
    <submittedName>
        <fullName evidence="2">Microtubule associated protein-domain-containing protein</fullName>
    </submittedName>
</protein>
<dbReference type="PANTHER" id="PTHR19321:SF41">
    <property type="entry name" value="FASCETTO-RELATED"/>
    <property type="match status" value="1"/>
</dbReference>
<evidence type="ECO:0000256" key="1">
    <source>
        <dbReference type="SAM" id="MobiDB-lite"/>
    </source>
</evidence>
<dbReference type="InParanoid" id="A0A5J5EC94"/>
<dbReference type="PANTHER" id="PTHR19321">
    <property type="entry name" value="PROTEIN REGULATOR OF CYTOKINESIS 1 PRC1-RELATED"/>
    <property type="match status" value="1"/>
</dbReference>
<dbReference type="Gene3D" id="1.20.58.1520">
    <property type="match status" value="1"/>
</dbReference>
<dbReference type="EMBL" id="VXIS01000564">
    <property type="protein sequence ID" value="KAA8892863.1"/>
    <property type="molecule type" value="Genomic_DNA"/>
</dbReference>
<keyword evidence="3" id="KW-1185">Reference proteome</keyword>
<feature type="compositionally biased region" description="Polar residues" evidence="1">
    <location>
        <begin position="526"/>
        <end position="539"/>
    </location>
</feature>
<sequence length="799" mass="89812">MVMDHPKRQSLLANELANVIDTLQGLFDEIGLACHERESREANVYAALSATLQDQLRTVSQDKTKIADECRQLKSQIKQLQHSLGDIVDYDNDDEESSINVPLLKCLQGLKEKHKMVKKRHAERYDSIKKLALALETYASRLEPSIVQITLPPITNDLASVTNFDLSNDYYEQLEQEFTRVYQEFTRRGSAVSTLAKEIINLYAELGIPSAQADSTIVEYGMTEPERLGLTKGNIEQLKSKKAKLVDEKERRLINAEELKLEINELWTKLGVEENDKTAFLAQHRGCDMRTLQDLEDELHRLLDIKRENMHIFVENARLQLQELWDKLYFSEDEILDFSPVQSDVYTDALLTAHEMEISRLEALLDERASVLSLVSKHRELMDDKEQLALSATDASRLMSRGANGARDPSRLLREERMRKRLAKELPRIELELKKALEKWENDHGEPLLIKGENYLETLLRLSPIAPSRAATKTPTTTRGRANTTSVLNNYSQPRAKSKPNAKDTTSMRPPQRPKTPTARPKTPGAQLQSHYSGSSTVGRTIGKNLASTIGRTAPLVLGSTHLLGGGIPRPTSCNPQSSPTRMVNNANTTNRPALSSLYSIGIANERKDVSETPSLGRNASIKRKLGFGLEVAPKLQSIQSEAQATPYQRYHVQEGRREDEEMRSSRGGRSIRSISPEIQQYRTYSDGVEEELSSTPRVGTYRPKSMHELGYSSSRGSQTSVDSRQFSASTVSTVSCVSSPGNSGSENWETYGDDDSEYGDDTELDLRTAYYRDRLKHTYSSNNYSNAEKSVGLVRRGS</sequence>
<organism evidence="2 3">
    <name type="scientific">Sphaerosporella brunnea</name>
    <dbReference type="NCBI Taxonomy" id="1250544"/>
    <lineage>
        <taxon>Eukaryota</taxon>
        <taxon>Fungi</taxon>
        <taxon>Dikarya</taxon>
        <taxon>Ascomycota</taxon>
        <taxon>Pezizomycotina</taxon>
        <taxon>Pezizomycetes</taxon>
        <taxon>Pezizales</taxon>
        <taxon>Pyronemataceae</taxon>
        <taxon>Sphaerosporella</taxon>
    </lineage>
</organism>
<gene>
    <name evidence="2" type="ORF">FN846DRAFT_609230</name>
</gene>
<proteinExistence type="predicted"/>
<name>A0A5J5EC94_9PEZI</name>
<accession>A0A5J5EC94</accession>
<dbReference type="GO" id="GO:0051256">
    <property type="term" value="P:mitotic spindle midzone assembly"/>
    <property type="evidence" value="ECO:0007669"/>
    <property type="project" value="TreeGrafter"/>
</dbReference>
<dbReference type="InterPro" id="IPR007145">
    <property type="entry name" value="MAP65_Ase1_PRC1"/>
</dbReference>
<dbReference type="OrthoDB" id="642895at2759"/>
<feature type="region of interest" description="Disordered" evidence="1">
    <location>
        <begin position="735"/>
        <end position="761"/>
    </location>
</feature>
<evidence type="ECO:0000313" key="2">
    <source>
        <dbReference type="EMBL" id="KAA8892863.1"/>
    </source>
</evidence>
<feature type="region of interest" description="Disordered" evidence="1">
    <location>
        <begin position="564"/>
        <end position="591"/>
    </location>
</feature>
<dbReference type="GO" id="GO:0008017">
    <property type="term" value="F:microtubule binding"/>
    <property type="evidence" value="ECO:0007669"/>
    <property type="project" value="InterPro"/>
</dbReference>
<dbReference type="Pfam" id="PF03999">
    <property type="entry name" value="MAP65_ASE1"/>
    <property type="match status" value="1"/>
</dbReference>